<evidence type="ECO:0000256" key="4">
    <source>
        <dbReference type="ARBA" id="ARBA00023128"/>
    </source>
</evidence>
<dbReference type="InterPro" id="IPR042272">
    <property type="entry name" value="ATP12_ATP_synth-F1-assembly_N"/>
</dbReference>
<organism evidence="6 7">
    <name type="scientific">Geodia barretti</name>
    <name type="common">Barrett's horny sponge</name>
    <dbReference type="NCBI Taxonomy" id="519541"/>
    <lineage>
        <taxon>Eukaryota</taxon>
        <taxon>Metazoa</taxon>
        <taxon>Porifera</taxon>
        <taxon>Demospongiae</taxon>
        <taxon>Heteroscleromorpha</taxon>
        <taxon>Tetractinellida</taxon>
        <taxon>Astrophorina</taxon>
        <taxon>Geodiidae</taxon>
        <taxon>Geodia</taxon>
    </lineage>
</organism>
<accession>A0AA35W605</accession>
<dbReference type="InterPro" id="IPR023335">
    <property type="entry name" value="ATP12_ortho_dom_sf"/>
</dbReference>
<dbReference type="Pfam" id="PF07542">
    <property type="entry name" value="ATP12"/>
    <property type="match status" value="1"/>
</dbReference>
<sequence>MLEKTSYVEPHPPFPQGVCFKIVPTMTYRLATSLLRHPPTSPATVVRRLGLMSRGWERKRFYKEVSVYKTEEGYGVLLDHRKLRTPRRELLVLPTEPLALAVAGEWASQASLLQPSIMYLTSLCNTVQDNPHDRSRSSTVETILPHLHTDTVLYRQEEQEDLFALQSKEWDPLVNWFNQRFCTKLQPSASLDPPSLPPPLLSSVSLYLSQLDNWTLQGFWYAVQSCHSVIITSALMEGHLNVDSAVNLSRLEIRHQIDHWGSVEWQHDVEHQDLRSRLATSHLVAQLANWTI</sequence>
<proteinExistence type="inferred from homology"/>
<evidence type="ECO:0000256" key="2">
    <source>
        <dbReference type="ARBA" id="ARBA00008231"/>
    </source>
</evidence>
<evidence type="ECO:0000256" key="5">
    <source>
        <dbReference type="ARBA" id="ARBA00023186"/>
    </source>
</evidence>
<evidence type="ECO:0000313" key="6">
    <source>
        <dbReference type="EMBL" id="CAI8008619.1"/>
    </source>
</evidence>
<keyword evidence="3" id="KW-0809">Transit peptide</keyword>
<comment type="subcellular location">
    <subcellularLocation>
        <location evidence="1">Mitochondrion</location>
    </subcellularLocation>
</comment>
<gene>
    <name evidence="6" type="ORF">GBAR_LOCUS5893</name>
</gene>
<protein>
    <submittedName>
        <fullName evidence="6">ATP synthase mitochondrial F1 complex assembly factor 2</fullName>
    </submittedName>
</protein>
<comment type="caution">
    <text evidence="6">The sequence shown here is derived from an EMBL/GenBank/DDBJ whole genome shotgun (WGS) entry which is preliminary data.</text>
</comment>
<dbReference type="AlphaFoldDB" id="A0AA35W605"/>
<dbReference type="Proteomes" id="UP001174909">
    <property type="component" value="Unassembled WGS sequence"/>
</dbReference>
<reference evidence="6" key="1">
    <citation type="submission" date="2023-03" db="EMBL/GenBank/DDBJ databases">
        <authorList>
            <person name="Steffen K."/>
            <person name="Cardenas P."/>
        </authorList>
    </citation>
    <scope>NUCLEOTIDE SEQUENCE</scope>
</reference>
<dbReference type="InterPro" id="IPR011419">
    <property type="entry name" value="ATP12_ATP_synth-F1-assembly"/>
</dbReference>
<dbReference type="PANTHER" id="PTHR21013">
    <property type="entry name" value="ATP SYNTHASE MITOCHONDRIAL F1 COMPLEX ASSEMBLY FACTOR 2/ATP12 PROTEIN, MITOCHONDRIAL PRECURSOR"/>
    <property type="match status" value="1"/>
</dbReference>
<keyword evidence="5" id="KW-0143">Chaperone</keyword>
<keyword evidence="7" id="KW-1185">Reference proteome</keyword>
<evidence type="ECO:0000256" key="3">
    <source>
        <dbReference type="ARBA" id="ARBA00022946"/>
    </source>
</evidence>
<dbReference type="EMBL" id="CASHTH010000875">
    <property type="protein sequence ID" value="CAI8008619.1"/>
    <property type="molecule type" value="Genomic_DNA"/>
</dbReference>
<evidence type="ECO:0000313" key="7">
    <source>
        <dbReference type="Proteomes" id="UP001174909"/>
    </source>
</evidence>
<dbReference type="PANTHER" id="PTHR21013:SF10">
    <property type="entry name" value="ATP SYNTHASE MITOCHONDRIAL F1 COMPLEX ASSEMBLY FACTOR 2"/>
    <property type="match status" value="1"/>
</dbReference>
<dbReference type="Gene3D" id="3.30.2180.10">
    <property type="entry name" value="ATP12-like"/>
    <property type="match status" value="1"/>
</dbReference>
<dbReference type="GO" id="GO:0005739">
    <property type="term" value="C:mitochondrion"/>
    <property type="evidence" value="ECO:0007669"/>
    <property type="project" value="UniProtKB-SubCell"/>
</dbReference>
<name>A0AA35W605_GEOBA</name>
<dbReference type="SUPFAM" id="SSF160909">
    <property type="entry name" value="ATP12-like"/>
    <property type="match status" value="1"/>
</dbReference>
<dbReference type="GO" id="GO:0033615">
    <property type="term" value="P:mitochondrial proton-transporting ATP synthase complex assembly"/>
    <property type="evidence" value="ECO:0007669"/>
    <property type="project" value="TreeGrafter"/>
</dbReference>
<evidence type="ECO:0000256" key="1">
    <source>
        <dbReference type="ARBA" id="ARBA00004173"/>
    </source>
</evidence>
<dbReference type="Gene3D" id="1.10.3580.10">
    <property type="entry name" value="ATP12 ATPase"/>
    <property type="match status" value="1"/>
</dbReference>
<comment type="similarity">
    <text evidence="2">Belongs to the ATP12 family.</text>
</comment>
<keyword evidence="4" id="KW-0496">Mitochondrion</keyword>